<dbReference type="RefSeq" id="WP_176225153.1">
    <property type="nucleotide sequence ID" value="NZ_FXAM01000001.1"/>
</dbReference>
<dbReference type="Proteomes" id="UP000192923">
    <property type="component" value="Unassembled WGS sequence"/>
</dbReference>
<evidence type="ECO:0008006" key="3">
    <source>
        <dbReference type="Google" id="ProtNLM"/>
    </source>
</evidence>
<accession>A0A1Y6D3A8</accession>
<reference evidence="1 2" key="1">
    <citation type="submission" date="2016-12" db="EMBL/GenBank/DDBJ databases">
        <authorList>
            <person name="Song W.-J."/>
            <person name="Kurnit D.M."/>
        </authorList>
    </citation>
    <scope>NUCLEOTIDE SEQUENCE [LARGE SCALE GENOMIC DNA]</scope>
    <source>
        <strain evidence="1 2">175</strain>
    </source>
</reference>
<organism evidence="1 2">
    <name type="scientific">Methylomagnum ishizawai</name>
    <dbReference type="NCBI Taxonomy" id="1760988"/>
    <lineage>
        <taxon>Bacteria</taxon>
        <taxon>Pseudomonadati</taxon>
        <taxon>Pseudomonadota</taxon>
        <taxon>Gammaproteobacteria</taxon>
        <taxon>Methylococcales</taxon>
        <taxon>Methylococcaceae</taxon>
        <taxon>Methylomagnum</taxon>
    </lineage>
</organism>
<keyword evidence="2" id="KW-1185">Reference proteome</keyword>
<proteinExistence type="predicted"/>
<dbReference type="AlphaFoldDB" id="A0A1Y6D3A8"/>
<evidence type="ECO:0000313" key="2">
    <source>
        <dbReference type="Proteomes" id="UP000192923"/>
    </source>
</evidence>
<dbReference type="EMBL" id="FXAM01000001">
    <property type="protein sequence ID" value="SMF94465.1"/>
    <property type="molecule type" value="Genomic_DNA"/>
</dbReference>
<protein>
    <recommendedName>
        <fullName evidence="3">PIN domain-containing protein</fullName>
    </recommendedName>
</protein>
<gene>
    <name evidence="1" type="ORF">SAMN02949497_1782</name>
</gene>
<sequence>MRKWIKRYTEASKHEMDFADASLYWVAVETGITEIMAVDTAGFPRYRLPDGHGFSLL</sequence>
<name>A0A1Y6D3A8_9GAMM</name>
<evidence type="ECO:0000313" key="1">
    <source>
        <dbReference type="EMBL" id="SMF94465.1"/>
    </source>
</evidence>